<dbReference type="SUPFAM" id="SSF55729">
    <property type="entry name" value="Acyl-CoA N-acyltransferases (Nat)"/>
    <property type="match status" value="1"/>
</dbReference>
<sequence>MIETFSFNEPAIKTLKKVGFKEIGRRRNSIIYGRNEYDEIFMDMLSDEFQQSKIEKLLGKK</sequence>
<gene>
    <name evidence="1" type="ORF">HYG86_09965</name>
</gene>
<protein>
    <submittedName>
        <fullName evidence="1">GNAT family N-acetyltransferase</fullName>
    </submittedName>
</protein>
<dbReference type="GO" id="GO:0016740">
    <property type="term" value="F:transferase activity"/>
    <property type="evidence" value="ECO:0007669"/>
    <property type="project" value="UniProtKB-KW"/>
</dbReference>
<dbReference type="AlphaFoldDB" id="A0A7G9W8Q3"/>
<proteinExistence type="predicted"/>
<dbReference type="Gene3D" id="3.40.630.30">
    <property type="match status" value="1"/>
</dbReference>
<dbReference type="InterPro" id="IPR016181">
    <property type="entry name" value="Acyl_CoA_acyltransferase"/>
</dbReference>
<keyword evidence="2" id="KW-1185">Reference proteome</keyword>
<evidence type="ECO:0000313" key="2">
    <source>
        <dbReference type="Proteomes" id="UP000516160"/>
    </source>
</evidence>
<keyword evidence="1" id="KW-0808">Transferase</keyword>
<dbReference type="RefSeq" id="WP_213165429.1">
    <property type="nucleotide sequence ID" value="NZ_CP058559.1"/>
</dbReference>
<dbReference type="KEGG" id="acae:HYG86_09965"/>
<dbReference type="Proteomes" id="UP000516160">
    <property type="component" value="Chromosome"/>
</dbReference>
<reference evidence="1 2" key="1">
    <citation type="submission" date="2020-07" db="EMBL/GenBank/DDBJ databases">
        <title>Alkalicella. sp. LB2 genome.</title>
        <authorList>
            <person name="Postec A."/>
            <person name="Quemeneur M."/>
        </authorList>
    </citation>
    <scope>NUCLEOTIDE SEQUENCE [LARGE SCALE GENOMIC DNA]</scope>
    <source>
        <strain evidence="1 2">LB2</strain>
    </source>
</reference>
<organism evidence="1 2">
    <name type="scientific">Alkalicella caledoniensis</name>
    <dbReference type="NCBI Taxonomy" id="2731377"/>
    <lineage>
        <taxon>Bacteria</taxon>
        <taxon>Bacillati</taxon>
        <taxon>Bacillota</taxon>
        <taxon>Clostridia</taxon>
        <taxon>Eubacteriales</taxon>
        <taxon>Proteinivoracaceae</taxon>
        <taxon>Alkalicella</taxon>
    </lineage>
</organism>
<dbReference type="EMBL" id="CP058559">
    <property type="protein sequence ID" value="QNO15065.1"/>
    <property type="molecule type" value="Genomic_DNA"/>
</dbReference>
<accession>A0A7G9W8Q3</accession>
<name>A0A7G9W8Q3_ALKCA</name>
<evidence type="ECO:0000313" key="1">
    <source>
        <dbReference type="EMBL" id="QNO15065.1"/>
    </source>
</evidence>